<dbReference type="NCBIfam" id="TIGR04183">
    <property type="entry name" value="Por_Secre_tail"/>
    <property type="match status" value="1"/>
</dbReference>
<dbReference type="InterPro" id="IPR026444">
    <property type="entry name" value="Secre_tail"/>
</dbReference>
<evidence type="ECO:0008006" key="3">
    <source>
        <dbReference type="Google" id="ProtNLM"/>
    </source>
</evidence>
<protein>
    <recommendedName>
        <fullName evidence="3">Secretion system C-terminal sorting domain-containing protein</fullName>
    </recommendedName>
</protein>
<reference evidence="1 2" key="1">
    <citation type="submission" date="2016-04" db="EMBL/GenBank/DDBJ databases">
        <authorList>
            <person name="Chen L."/>
            <person name="Zhuang W."/>
            <person name="Wang G."/>
        </authorList>
    </citation>
    <scope>NUCLEOTIDE SEQUENCE [LARGE SCALE GENOMIC DNA]</scope>
    <source>
        <strain evidence="2">GR20</strain>
    </source>
</reference>
<keyword evidence="2" id="KW-1185">Reference proteome</keyword>
<sequence length="95" mass="10339">MVPSSTTFSTTDPLLKVFPSIFQSSIIVKIKANKTGSAPFKLIDYSGRTLLQQDLPVKAGSNTIPIPNLGHIAEGNYIVLVNIDNKVLNQKITKQ</sequence>
<proteinExistence type="predicted"/>
<dbReference type="Proteomes" id="UP000192277">
    <property type="component" value="Unassembled WGS sequence"/>
</dbReference>
<dbReference type="RefSeq" id="WP_041346237.1">
    <property type="nucleotide sequence ID" value="NZ_LWBO01000011.1"/>
</dbReference>
<name>A0ABX3NYV8_9BACT</name>
<dbReference type="EMBL" id="LWBO01000011">
    <property type="protein sequence ID" value="OQP49234.1"/>
    <property type="molecule type" value="Genomic_DNA"/>
</dbReference>
<comment type="caution">
    <text evidence="1">The sequence shown here is derived from an EMBL/GenBank/DDBJ whole genome shotgun (WGS) entry which is preliminary data.</text>
</comment>
<gene>
    <name evidence="1" type="ORF">A4D02_30035</name>
</gene>
<evidence type="ECO:0000313" key="1">
    <source>
        <dbReference type="EMBL" id="OQP49234.1"/>
    </source>
</evidence>
<accession>A0ABX3NYV8</accession>
<organism evidence="1 2">
    <name type="scientific">Niastella koreensis</name>
    <dbReference type="NCBI Taxonomy" id="354356"/>
    <lineage>
        <taxon>Bacteria</taxon>
        <taxon>Pseudomonadati</taxon>
        <taxon>Bacteroidota</taxon>
        <taxon>Chitinophagia</taxon>
        <taxon>Chitinophagales</taxon>
        <taxon>Chitinophagaceae</taxon>
        <taxon>Niastella</taxon>
    </lineage>
</organism>
<evidence type="ECO:0000313" key="2">
    <source>
        <dbReference type="Proteomes" id="UP000192277"/>
    </source>
</evidence>